<dbReference type="InterPro" id="IPR045221">
    <property type="entry name" value="Sphingomyelin_synth-like"/>
</dbReference>
<dbReference type="GO" id="GO:0006686">
    <property type="term" value="P:sphingomyelin biosynthetic process"/>
    <property type="evidence" value="ECO:0007669"/>
    <property type="project" value="TreeGrafter"/>
</dbReference>
<feature type="domain" description="Sphingomyelin synthase-like" evidence="11">
    <location>
        <begin position="254"/>
        <end position="299"/>
    </location>
</feature>
<dbReference type="Pfam" id="PF14360">
    <property type="entry name" value="PAP2_C"/>
    <property type="match status" value="1"/>
</dbReference>
<evidence type="ECO:0000256" key="2">
    <source>
        <dbReference type="ARBA" id="ARBA00005441"/>
    </source>
</evidence>
<keyword evidence="4 10" id="KW-0812">Transmembrane</keyword>
<dbReference type="EMBL" id="CATQJL010000305">
    <property type="protein sequence ID" value="CAJ0601052.1"/>
    <property type="molecule type" value="Genomic_DNA"/>
</dbReference>
<reference evidence="12" key="1">
    <citation type="submission" date="2023-07" db="EMBL/GenBank/DDBJ databases">
        <authorList>
            <consortium name="CYATHOMIX"/>
        </authorList>
    </citation>
    <scope>NUCLEOTIDE SEQUENCE</scope>
    <source>
        <strain evidence="12">N/A</strain>
    </source>
</reference>
<dbReference type="PANTHER" id="PTHR21290">
    <property type="entry name" value="SPHINGOMYELIN SYNTHETASE"/>
    <property type="match status" value="1"/>
</dbReference>
<evidence type="ECO:0000256" key="9">
    <source>
        <dbReference type="SAM" id="MobiDB-lite"/>
    </source>
</evidence>
<evidence type="ECO:0000256" key="7">
    <source>
        <dbReference type="ARBA" id="ARBA00023098"/>
    </source>
</evidence>
<evidence type="ECO:0000256" key="1">
    <source>
        <dbReference type="ARBA" id="ARBA00004141"/>
    </source>
</evidence>
<dbReference type="GO" id="GO:0005789">
    <property type="term" value="C:endoplasmic reticulum membrane"/>
    <property type="evidence" value="ECO:0007669"/>
    <property type="project" value="TreeGrafter"/>
</dbReference>
<name>A0AA36GZB2_CYLNA</name>
<evidence type="ECO:0000256" key="6">
    <source>
        <dbReference type="ARBA" id="ARBA00022989"/>
    </source>
</evidence>
<keyword evidence="7" id="KW-0443">Lipid metabolism</keyword>
<organism evidence="12 13">
    <name type="scientific">Cylicocyclus nassatus</name>
    <name type="common">Nematode worm</name>
    <dbReference type="NCBI Taxonomy" id="53992"/>
    <lineage>
        <taxon>Eukaryota</taxon>
        <taxon>Metazoa</taxon>
        <taxon>Ecdysozoa</taxon>
        <taxon>Nematoda</taxon>
        <taxon>Chromadorea</taxon>
        <taxon>Rhabditida</taxon>
        <taxon>Rhabditina</taxon>
        <taxon>Rhabditomorpha</taxon>
        <taxon>Strongyloidea</taxon>
        <taxon>Strongylidae</taxon>
        <taxon>Cylicocyclus</taxon>
    </lineage>
</organism>
<evidence type="ECO:0000259" key="11">
    <source>
        <dbReference type="Pfam" id="PF14360"/>
    </source>
</evidence>
<comment type="caution">
    <text evidence="12">The sequence shown here is derived from an EMBL/GenBank/DDBJ whole genome shotgun (WGS) entry which is preliminary data.</text>
</comment>
<dbReference type="GO" id="GO:0000139">
    <property type="term" value="C:Golgi membrane"/>
    <property type="evidence" value="ECO:0007669"/>
    <property type="project" value="TreeGrafter"/>
</dbReference>
<protein>
    <recommendedName>
        <fullName evidence="11">Sphingomyelin synthase-like domain-containing protein</fullName>
    </recommendedName>
</protein>
<feature type="transmembrane region" description="Helical" evidence="10">
    <location>
        <begin position="286"/>
        <end position="306"/>
    </location>
</feature>
<feature type="compositionally biased region" description="Polar residues" evidence="9">
    <location>
        <begin position="23"/>
        <end position="35"/>
    </location>
</feature>
<proteinExistence type="inferred from homology"/>
<dbReference type="GO" id="GO:0047493">
    <property type="term" value="F:ceramide cholinephosphotransferase activity"/>
    <property type="evidence" value="ECO:0007669"/>
    <property type="project" value="TreeGrafter"/>
</dbReference>
<feature type="transmembrane region" description="Helical" evidence="10">
    <location>
        <begin position="154"/>
        <end position="178"/>
    </location>
</feature>
<gene>
    <name evidence="12" type="ORF">CYNAS_LOCUS13035</name>
</gene>
<dbReference type="GO" id="GO:0033188">
    <property type="term" value="F:sphingomyelin synthase activity"/>
    <property type="evidence" value="ECO:0007669"/>
    <property type="project" value="TreeGrafter"/>
</dbReference>
<feature type="transmembrane region" description="Helical" evidence="10">
    <location>
        <begin position="257"/>
        <end position="274"/>
    </location>
</feature>
<keyword evidence="8 10" id="KW-0472">Membrane</keyword>
<dbReference type="Proteomes" id="UP001176961">
    <property type="component" value="Unassembled WGS sequence"/>
</dbReference>
<feature type="region of interest" description="Disordered" evidence="9">
    <location>
        <begin position="1"/>
        <end position="106"/>
    </location>
</feature>
<dbReference type="GO" id="GO:0046513">
    <property type="term" value="P:ceramide biosynthetic process"/>
    <property type="evidence" value="ECO:0007669"/>
    <property type="project" value="TreeGrafter"/>
</dbReference>
<dbReference type="PANTHER" id="PTHR21290:SF27">
    <property type="entry name" value="PHOSPHATIDYLCHOLINE:CERAMIDE CHOLINEPHOSPHOTRANSFERASE 1"/>
    <property type="match status" value="1"/>
</dbReference>
<dbReference type="GO" id="GO:0005886">
    <property type="term" value="C:plasma membrane"/>
    <property type="evidence" value="ECO:0007669"/>
    <property type="project" value="TreeGrafter"/>
</dbReference>
<feature type="compositionally biased region" description="Low complexity" evidence="9">
    <location>
        <begin position="41"/>
        <end position="50"/>
    </location>
</feature>
<keyword evidence="13" id="KW-1185">Reference proteome</keyword>
<keyword evidence="5" id="KW-0746">Sphingolipid metabolism</keyword>
<evidence type="ECO:0000256" key="10">
    <source>
        <dbReference type="SAM" id="Phobius"/>
    </source>
</evidence>
<keyword evidence="3" id="KW-0808">Transferase</keyword>
<feature type="transmembrane region" description="Helical" evidence="10">
    <location>
        <begin position="190"/>
        <end position="212"/>
    </location>
</feature>
<feature type="compositionally biased region" description="Gly residues" evidence="9">
    <location>
        <begin position="61"/>
        <end position="80"/>
    </location>
</feature>
<dbReference type="InterPro" id="IPR025749">
    <property type="entry name" value="Sphingomyelin_synth-like_dom"/>
</dbReference>
<comment type="subcellular location">
    <subcellularLocation>
        <location evidence="1">Membrane</location>
        <topology evidence="1">Multi-pass membrane protein</topology>
    </subcellularLocation>
</comment>
<evidence type="ECO:0000313" key="12">
    <source>
        <dbReference type="EMBL" id="CAJ0601052.1"/>
    </source>
</evidence>
<comment type="similarity">
    <text evidence="2">Belongs to the sphingomyelin synthase family.</text>
</comment>
<dbReference type="AlphaFoldDB" id="A0AA36GZB2"/>
<evidence type="ECO:0000313" key="13">
    <source>
        <dbReference type="Proteomes" id="UP001176961"/>
    </source>
</evidence>
<keyword evidence="6 10" id="KW-1133">Transmembrane helix</keyword>
<evidence type="ECO:0000256" key="4">
    <source>
        <dbReference type="ARBA" id="ARBA00022692"/>
    </source>
</evidence>
<feature type="transmembrane region" description="Helical" evidence="10">
    <location>
        <begin position="113"/>
        <end position="134"/>
    </location>
</feature>
<accession>A0AA36GZB2</accession>
<evidence type="ECO:0000256" key="3">
    <source>
        <dbReference type="ARBA" id="ARBA00022679"/>
    </source>
</evidence>
<evidence type="ECO:0000256" key="8">
    <source>
        <dbReference type="ARBA" id="ARBA00023136"/>
    </source>
</evidence>
<evidence type="ECO:0000256" key="5">
    <source>
        <dbReference type="ARBA" id="ARBA00022919"/>
    </source>
</evidence>
<sequence>MTPEPIDPFKDIWIKPVMDDEPTSSSRRGVKTSASRRMCGSTDSSTASDSDTADDAPLLHGSGGGGGGGGVGGGGGGVSGDDGTMSQTVRIEMPPGEKPASPHDRFPKDRTKAVLSFLLLAFAAVLNEVVLSFVHERVPETPPLPDITFSLVPYYQEGLKICEYIMLASFSSVLLLMLFHRHRWIMFRRLMMVGSLLYLMRCVTMIVTQVPVADPNFLCSPKFGENGTFWDIVLRGLKSVAGVGLNVQGKDTLCGDYIYSGHTIVLVVSALFMGEYSPRRWRILHAFYWLVALVGVIFLSILGLPYDGCTSHNTTINPEPPPKRVLVPTIPIYGRQCIQTSTTTIRLSIANNGAGDARATASPQSSASAFSASVESSINRNFMTATAHYNTTAKNI</sequence>